<protein>
    <recommendedName>
        <fullName evidence="2">DNA-directed DNA polymerase</fullName>
        <ecNumber evidence="2">2.7.7.7</ecNumber>
    </recommendedName>
</protein>
<dbReference type="SUPFAM" id="SSF56672">
    <property type="entry name" value="DNA/RNA polymerases"/>
    <property type="match status" value="1"/>
</dbReference>
<dbReference type="GO" id="GO:0006260">
    <property type="term" value="P:DNA replication"/>
    <property type="evidence" value="ECO:0007669"/>
    <property type="project" value="UniProtKB-KW"/>
</dbReference>
<evidence type="ECO:0000256" key="4">
    <source>
        <dbReference type="ARBA" id="ARBA00022695"/>
    </source>
</evidence>
<keyword evidence="5" id="KW-0235">DNA replication</keyword>
<dbReference type="Gene3D" id="3.30.420.10">
    <property type="entry name" value="Ribonuclease H-like superfamily/Ribonuclease H"/>
    <property type="match status" value="1"/>
</dbReference>
<dbReference type="InterPro" id="IPR023211">
    <property type="entry name" value="DNA_pol_palm_dom_sf"/>
</dbReference>
<feature type="domain" description="DNA-directed DNA polymerase family B mitochondria/virus" evidence="9">
    <location>
        <begin position="848"/>
        <end position="1042"/>
    </location>
</feature>
<evidence type="ECO:0000256" key="1">
    <source>
        <dbReference type="ARBA" id="ARBA00005755"/>
    </source>
</evidence>
<gene>
    <name evidence="10" type="ORF">MENT_LOCUS18194</name>
</gene>
<dbReference type="Gene3D" id="1.10.287.690">
    <property type="entry name" value="Helix hairpin bin"/>
    <property type="match status" value="1"/>
</dbReference>
<dbReference type="InterPro" id="IPR043502">
    <property type="entry name" value="DNA/RNA_pol_sf"/>
</dbReference>
<dbReference type="InterPro" id="IPR012337">
    <property type="entry name" value="RNaseH-like_sf"/>
</dbReference>
<dbReference type="SUPFAM" id="SSF52980">
    <property type="entry name" value="Restriction endonuclease-like"/>
    <property type="match status" value="1"/>
</dbReference>
<sequence>MSPPPSKRSRLFMINNLLDLQLGGGDFVKQLGEETKITKKFNMTKLNTKFLISNIPPDPEGLLKGIFQECIDKALETSHDHHLDPDQLGCTVSSQLLETDIWIPIRDINNNTVDAILNQFLKVAQSKKQDNGMLWGEKFTVTVTCVDKKNLQSTRNIQGSGGKHIRRINDKALIKIRNSDNFCLFYSLIASYVYSICSWSRSKFYNYMHSRYGMAHQLEKDAKELMTNVGAPTDQPTYAANEWVPKVVDYWNSRNVGLFKVFIFGEFDEKPIFKYGAENYNTPILLYFNNNHFDGVRKASDLFGEAYCLACEMIYNRPKDHATSCKAKCQNCSRIGPDYPCQPLNNYFKLCNGCSKEFINEDCFNHHISSNFCNNSKKCEKCGVIWYVKDNNKNGRTGHVCSERYCNTCFSYHDPKRGCFIKPLTLKKSKPYRFIAFDFETMQHKQGEKGKLHEVNFISAKIICPDCIANSQNNNCKICGEDKTITFSHQPFSKTHVDQQNITNDPLTDFATWITNTSTDTVAFSHFGGRFDMVLLFKALYLQGLTPDMIKKGNKMYEMKVKNKNKCWIIFHDTYNLMPMPLASLVPAFGLQVEDKPFFPHLANNPKNYGKEIYPAKEDYLCNGMMPEKRAQFDKWFNQHKEEPFKLDEQLASYCTNDVDILMAALISFRKEFLEVSNGLDVLRESMTIASACMKHFRLNHLKQQHVGIVPEKGYDNVDNQSLLALRFLKWYAEKNNITIRTAHSKNGEKKIGNYKLDGWIKEKKLAIEVNGCCWHGCIKCYPDDNIKLPTGLTAGQQREKDQQRLNFIKNLGVNVDVYWECEIRKMVSKDFEMRKMFKNYLDDGPINIRSAFYGGRTGPLKLFHSAQQGEKISYYDVTSLYPFINVSTRYPVGHPEVHVINKDVNWTKPEDNIYNLSLLKLFIIPPRTIDIPVLPMKIGEDEDERLLFPLCSTCAKEHPHGDVKENYCCPHSDQQRGWVSTCTSIELNEALKEGYIVTKLFRVLEFKNYDDKLFNPYISEFMSQKIHSSGFDNSIKGDIEKEDKFMKECLEMFGIKIEREKMVANKGKRTQAKLCLNNLWGRFSLRNFGLSQCKITDDPNELAKMCDDPSITINSIDELTEEVILINYIKKKDWVEEHDSSNVIISLWTTSAARIHLLHSMQKVVRTTGCQLLYTDTDSLIFSHPTNNCPLQLGPHLGQFTDEYPDFDILEYCSGGAKQYGLKLQKKSSTNTEYDYVLKVRGMTLNWDVINNQGLCYENFKKQVFDFINCDNIPLLIKYPNFLRPSIKDGSITTQPLTKIYKPYVGKGIVRPSDFIVLNFGHINDKHPRILL</sequence>
<dbReference type="Gene3D" id="3.90.1600.10">
    <property type="entry name" value="Palm domain of DNA polymerase"/>
    <property type="match status" value="1"/>
</dbReference>
<dbReference type="InterPro" id="IPR036397">
    <property type="entry name" value="RNaseH_sf"/>
</dbReference>
<feature type="domain" description="DNA-directed DNA polymerase family B mitochondria/virus" evidence="9">
    <location>
        <begin position="521"/>
        <end position="712"/>
    </location>
</feature>
<dbReference type="InterPro" id="IPR011335">
    <property type="entry name" value="Restrct_endonuc-II-like"/>
</dbReference>
<dbReference type="GO" id="GO:0000166">
    <property type="term" value="F:nucleotide binding"/>
    <property type="evidence" value="ECO:0007669"/>
    <property type="project" value="InterPro"/>
</dbReference>
<evidence type="ECO:0000313" key="10">
    <source>
        <dbReference type="EMBL" id="CAD2166892.1"/>
    </source>
</evidence>
<comment type="similarity">
    <text evidence="1">Belongs to the DNA polymerase type-B family.</text>
</comment>
<evidence type="ECO:0000256" key="7">
    <source>
        <dbReference type="ARBA" id="ARBA00023125"/>
    </source>
</evidence>
<evidence type="ECO:0000259" key="9">
    <source>
        <dbReference type="Pfam" id="PF03175"/>
    </source>
</evidence>
<evidence type="ECO:0000256" key="2">
    <source>
        <dbReference type="ARBA" id="ARBA00012417"/>
    </source>
</evidence>
<dbReference type="EC" id="2.7.7.7" evidence="2"/>
<keyword evidence="6" id="KW-0239">DNA-directed DNA polymerase</keyword>
<dbReference type="Gene3D" id="3.40.960.10">
    <property type="entry name" value="VSR Endonuclease"/>
    <property type="match status" value="1"/>
</dbReference>
<evidence type="ECO:0000256" key="3">
    <source>
        <dbReference type="ARBA" id="ARBA00022679"/>
    </source>
</evidence>
<organism evidence="10 11">
    <name type="scientific">Meloidogyne enterolobii</name>
    <name type="common">Root-knot nematode worm</name>
    <name type="synonym">Meloidogyne mayaguensis</name>
    <dbReference type="NCBI Taxonomy" id="390850"/>
    <lineage>
        <taxon>Eukaryota</taxon>
        <taxon>Metazoa</taxon>
        <taxon>Ecdysozoa</taxon>
        <taxon>Nematoda</taxon>
        <taxon>Chromadorea</taxon>
        <taxon>Rhabditida</taxon>
        <taxon>Tylenchina</taxon>
        <taxon>Tylenchomorpha</taxon>
        <taxon>Tylenchoidea</taxon>
        <taxon>Meloidogynidae</taxon>
        <taxon>Meloidogyninae</taxon>
        <taxon>Meloidogyne</taxon>
    </lineage>
</organism>
<keyword evidence="4" id="KW-0548">Nucleotidyltransferase</keyword>
<evidence type="ECO:0000256" key="5">
    <source>
        <dbReference type="ARBA" id="ARBA00022705"/>
    </source>
</evidence>
<dbReference type="PANTHER" id="PTHR33568">
    <property type="entry name" value="DNA POLYMERASE"/>
    <property type="match status" value="1"/>
</dbReference>
<evidence type="ECO:0000313" key="11">
    <source>
        <dbReference type="Proteomes" id="UP000580250"/>
    </source>
</evidence>
<keyword evidence="7" id="KW-0238">DNA-binding</keyword>
<reference evidence="10 11" key="1">
    <citation type="submission" date="2020-08" db="EMBL/GenBank/DDBJ databases">
        <authorList>
            <person name="Koutsovoulos G."/>
            <person name="Danchin GJ E."/>
        </authorList>
    </citation>
    <scope>NUCLEOTIDE SEQUENCE [LARGE SCALE GENOMIC DNA]</scope>
</reference>
<dbReference type="Proteomes" id="UP000580250">
    <property type="component" value="Unassembled WGS sequence"/>
</dbReference>
<comment type="caution">
    <text evidence="10">The sequence shown here is derived from an EMBL/GenBank/DDBJ whole genome shotgun (WGS) entry which is preliminary data.</text>
</comment>
<keyword evidence="3" id="KW-0808">Transferase</keyword>
<dbReference type="PANTHER" id="PTHR33568:SF3">
    <property type="entry name" value="DNA-DIRECTED DNA POLYMERASE"/>
    <property type="match status" value="1"/>
</dbReference>
<dbReference type="OrthoDB" id="5871067at2759"/>
<dbReference type="Pfam" id="PF03175">
    <property type="entry name" value="DNA_pol_B_2"/>
    <property type="match status" value="2"/>
</dbReference>
<dbReference type="SUPFAM" id="SSF53098">
    <property type="entry name" value="Ribonuclease H-like"/>
    <property type="match status" value="1"/>
</dbReference>
<proteinExistence type="inferred from homology"/>
<accession>A0A6V7UWH5</accession>
<dbReference type="InterPro" id="IPR004868">
    <property type="entry name" value="DNA-dir_DNA_pol_B_mt/vir"/>
</dbReference>
<dbReference type="GO" id="GO:0003887">
    <property type="term" value="F:DNA-directed DNA polymerase activity"/>
    <property type="evidence" value="ECO:0007669"/>
    <property type="project" value="UniProtKB-KW"/>
</dbReference>
<comment type="catalytic activity">
    <reaction evidence="8">
        <text>DNA(n) + a 2'-deoxyribonucleoside 5'-triphosphate = DNA(n+1) + diphosphate</text>
        <dbReference type="Rhea" id="RHEA:22508"/>
        <dbReference type="Rhea" id="RHEA-COMP:17339"/>
        <dbReference type="Rhea" id="RHEA-COMP:17340"/>
        <dbReference type="ChEBI" id="CHEBI:33019"/>
        <dbReference type="ChEBI" id="CHEBI:61560"/>
        <dbReference type="ChEBI" id="CHEBI:173112"/>
        <dbReference type="EC" id="2.7.7.7"/>
    </reaction>
</comment>
<name>A0A6V7UWH5_MELEN</name>
<dbReference type="EMBL" id="CAJEWN010000121">
    <property type="protein sequence ID" value="CAD2166892.1"/>
    <property type="molecule type" value="Genomic_DNA"/>
</dbReference>
<evidence type="ECO:0000256" key="6">
    <source>
        <dbReference type="ARBA" id="ARBA00022932"/>
    </source>
</evidence>
<dbReference type="GO" id="GO:0042575">
    <property type="term" value="C:DNA polymerase complex"/>
    <property type="evidence" value="ECO:0007669"/>
    <property type="project" value="UniProtKB-ARBA"/>
</dbReference>
<evidence type="ECO:0000256" key="8">
    <source>
        <dbReference type="ARBA" id="ARBA00049244"/>
    </source>
</evidence>
<dbReference type="GO" id="GO:0003677">
    <property type="term" value="F:DNA binding"/>
    <property type="evidence" value="ECO:0007669"/>
    <property type="project" value="UniProtKB-KW"/>
</dbReference>
<dbReference type="GO" id="GO:0006281">
    <property type="term" value="P:DNA repair"/>
    <property type="evidence" value="ECO:0007669"/>
    <property type="project" value="UniProtKB-ARBA"/>
</dbReference>